<evidence type="ECO:0000313" key="2">
    <source>
        <dbReference type="EMBL" id="SKA83587.1"/>
    </source>
</evidence>
<sequence length="391" mass="42672">MSSTHAVNKTIQEINEKIKKGTAVVLNAEEMIDVVRKKGKVQAAKDVDVVTTGTFSPMCSSGVLFNIGQTMPPTIKTSHVWLNGVPCYGGLAAVDSYLGATEPAEDDPLNKVYPGQFKYGGSHVIEDLVRGKVVHLRATAYGTDCYPRRELSRDITLADLPEALLLNPRNCYQNYNCAVNLTSRLIYTYMGPLKPNAKNANYATAGQISPLFNDPYLKTIGLGTKIFIGGAQGYVLGAGTQHVANPERNERGIPLSGAGTLMLKGDLKKMDERYLRGVSVVGYGTSLCVGVGIPIPILNEEMAWFTGVSDEDIDMPVKDYGYDYPNRLPRILKHAKFSELVSGEIELDGKKVPTVPLTSYTRSLEIANELKKWISEGSFTLTEAQEEIPSN</sequence>
<name>A0A1T4X2C5_9BACT</name>
<dbReference type="STRING" id="1121442.SAMN02745702_02911"/>
<proteinExistence type="predicted"/>
<organism evidence="2 3">
    <name type="scientific">Desulfobaculum bizertense DSM 18034</name>
    <dbReference type="NCBI Taxonomy" id="1121442"/>
    <lineage>
        <taxon>Bacteria</taxon>
        <taxon>Pseudomonadati</taxon>
        <taxon>Thermodesulfobacteriota</taxon>
        <taxon>Desulfovibrionia</taxon>
        <taxon>Desulfovibrionales</taxon>
        <taxon>Desulfovibrionaceae</taxon>
        <taxon>Desulfobaculum</taxon>
    </lineage>
</organism>
<protein>
    <submittedName>
        <fullName evidence="2">Uncharacterized conserved protein, DUF39 family</fullName>
    </submittedName>
</protein>
<gene>
    <name evidence="2" type="ORF">SAMN02745702_02911</name>
</gene>
<dbReference type="InterPro" id="IPR002708">
    <property type="entry name" value="HcyBio"/>
</dbReference>
<dbReference type="Proteomes" id="UP000189733">
    <property type="component" value="Unassembled WGS sequence"/>
</dbReference>
<dbReference type="RefSeq" id="WP_078686173.1">
    <property type="nucleotide sequence ID" value="NZ_FUYA01000015.1"/>
</dbReference>
<dbReference type="OrthoDB" id="9765041at2"/>
<dbReference type="Pfam" id="PF01837">
    <property type="entry name" value="HcyBio"/>
    <property type="match status" value="1"/>
</dbReference>
<dbReference type="AlphaFoldDB" id="A0A1T4X2C5"/>
<feature type="domain" description="Homocysteine biosynthesis enzyme sulfur-incorporation" evidence="1">
    <location>
        <begin position="23"/>
        <end position="381"/>
    </location>
</feature>
<keyword evidence="3" id="KW-1185">Reference proteome</keyword>
<reference evidence="2 3" key="1">
    <citation type="submission" date="2017-02" db="EMBL/GenBank/DDBJ databases">
        <authorList>
            <person name="Peterson S.W."/>
        </authorList>
    </citation>
    <scope>NUCLEOTIDE SEQUENCE [LARGE SCALE GENOMIC DNA]</scope>
    <source>
        <strain evidence="2 3">DSM 18034</strain>
    </source>
</reference>
<dbReference type="EMBL" id="FUYA01000015">
    <property type="protein sequence ID" value="SKA83587.1"/>
    <property type="molecule type" value="Genomic_DNA"/>
</dbReference>
<accession>A0A1T4X2C5</accession>
<evidence type="ECO:0000313" key="3">
    <source>
        <dbReference type="Proteomes" id="UP000189733"/>
    </source>
</evidence>
<evidence type="ECO:0000259" key="1">
    <source>
        <dbReference type="Pfam" id="PF01837"/>
    </source>
</evidence>